<reference evidence="1" key="1">
    <citation type="submission" date="2014-09" db="EMBL/GenBank/DDBJ databases">
        <authorList>
            <person name="Magalhaes I.L.F."/>
            <person name="Oliveira U."/>
            <person name="Santos F.R."/>
            <person name="Vidigal T.H.D.A."/>
            <person name="Brescovit A.D."/>
            <person name="Santos A.J."/>
        </authorList>
    </citation>
    <scope>NUCLEOTIDE SEQUENCE</scope>
    <source>
        <tissue evidence="1">Shoot tissue taken approximately 20 cm above the soil surface</tissue>
    </source>
</reference>
<proteinExistence type="predicted"/>
<protein>
    <submittedName>
        <fullName evidence="1">Uncharacterized protein</fullName>
    </submittedName>
</protein>
<dbReference type="AlphaFoldDB" id="A0A0A9CAV9"/>
<reference evidence="1" key="2">
    <citation type="journal article" date="2015" name="Data Brief">
        <title>Shoot transcriptome of the giant reed, Arundo donax.</title>
        <authorList>
            <person name="Barrero R.A."/>
            <person name="Guerrero F.D."/>
            <person name="Moolhuijzen P."/>
            <person name="Goolsby J.A."/>
            <person name="Tidwell J."/>
            <person name="Bellgard S.E."/>
            <person name="Bellgard M.I."/>
        </authorList>
    </citation>
    <scope>NUCLEOTIDE SEQUENCE</scope>
    <source>
        <tissue evidence="1">Shoot tissue taken approximately 20 cm above the soil surface</tissue>
    </source>
</reference>
<sequence length="28" mass="3146">MKGLQMQNTQVDKRGLSVANLLSDQLTR</sequence>
<name>A0A0A9CAV9_ARUDO</name>
<dbReference type="EMBL" id="GBRH01226312">
    <property type="protein sequence ID" value="JAD71583.1"/>
    <property type="molecule type" value="Transcribed_RNA"/>
</dbReference>
<evidence type="ECO:0000313" key="1">
    <source>
        <dbReference type="EMBL" id="JAD71583.1"/>
    </source>
</evidence>
<organism evidence="1">
    <name type="scientific">Arundo donax</name>
    <name type="common">Giant reed</name>
    <name type="synonym">Donax arundinaceus</name>
    <dbReference type="NCBI Taxonomy" id="35708"/>
    <lineage>
        <taxon>Eukaryota</taxon>
        <taxon>Viridiplantae</taxon>
        <taxon>Streptophyta</taxon>
        <taxon>Embryophyta</taxon>
        <taxon>Tracheophyta</taxon>
        <taxon>Spermatophyta</taxon>
        <taxon>Magnoliopsida</taxon>
        <taxon>Liliopsida</taxon>
        <taxon>Poales</taxon>
        <taxon>Poaceae</taxon>
        <taxon>PACMAD clade</taxon>
        <taxon>Arundinoideae</taxon>
        <taxon>Arundineae</taxon>
        <taxon>Arundo</taxon>
    </lineage>
</organism>
<accession>A0A0A9CAV9</accession>